<dbReference type="EMBL" id="CP144754">
    <property type="protein sequence ID" value="WVZ98784.1"/>
    <property type="molecule type" value="Genomic_DNA"/>
</dbReference>
<gene>
    <name evidence="1" type="ORF">U9M48_044169</name>
</gene>
<name>A0AAQ3V0T6_PASNO</name>
<evidence type="ECO:0000313" key="1">
    <source>
        <dbReference type="EMBL" id="WVZ98784.1"/>
    </source>
</evidence>
<keyword evidence="2" id="KW-1185">Reference proteome</keyword>
<evidence type="ECO:0000313" key="2">
    <source>
        <dbReference type="Proteomes" id="UP001341281"/>
    </source>
</evidence>
<proteinExistence type="predicted"/>
<organism evidence="1 2">
    <name type="scientific">Paspalum notatum var. saurae</name>
    <dbReference type="NCBI Taxonomy" id="547442"/>
    <lineage>
        <taxon>Eukaryota</taxon>
        <taxon>Viridiplantae</taxon>
        <taxon>Streptophyta</taxon>
        <taxon>Embryophyta</taxon>
        <taxon>Tracheophyta</taxon>
        <taxon>Spermatophyta</taxon>
        <taxon>Magnoliopsida</taxon>
        <taxon>Liliopsida</taxon>
        <taxon>Poales</taxon>
        <taxon>Poaceae</taxon>
        <taxon>PACMAD clade</taxon>
        <taxon>Panicoideae</taxon>
        <taxon>Andropogonodae</taxon>
        <taxon>Paspaleae</taxon>
        <taxon>Paspalinae</taxon>
        <taxon>Paspalum</taxon>
    </lineage>
</organism>
<dbReference type="AlphaFoldDB" id="A0AAQ3V0T6"/>
<sequence length="59" mass="6499">MLDSGYHIHHRTPSVRSLERGTCQNKGVCGGREGEGTRWRCSDFGAMIGSDFGTEDALR</sequence>
<dbReference type="Proteomes" id="UP001341281">
    <property type="component" value="Chromosome 10"/>
</dbReference>
<reference evidence="1 2" key="1">
    <citation type="submission" date="2024-02" db="EMBL/GenBank/DDBJ databases">
        <title>High-quality chromosome-scale genome assembly of Pensacola bahiagrass (Paspalum notatum Flugge var. saurae).</title>
        <authorList>
            <person name="Vega J.M."/>
            <person name="Podio M."/>
            <person name="Orjuela J."/>
            <person name="Siena L.A."/>
            <person name="Pessino S.C."/>
            <person name="Combes M.C."/>
            <person name="Mariac C."/>
            <person name="Albertini E."/>
            <person name="Pupilli F."/>
            <person name="Ortiz J.P.A."/>
            <person name="Leblanc O."/>
        </authorList>
    </citation>
    <scope>NUCLEOTIDE SEQUENCE [LARGE SCALE GENOMIC DNA]</scope>
    <source>
        <strain evidence="1">R1</strain>
        <tissue evidence="1">Leaf</tissue>
    </source>
</reference>
<protein>
    <submittedName>
        <fullName evidence="1">Uncharacterized protein</fullName>
    </submittedName>
</protein>
<accession>A0AAQ3V0T6</accession>